<dbReference type="EMBL" id="DRND01000084">
    <property type="protein sequence ID" value="HFC46431.1"/>
    <property type="molecule type" value="Genomic_DNA"/>
</dbReference>
<sequence>MKGPQFIIFLNIFFLSMAIWGSGFAQPLEYSLKNEISIRGAMDLRDDGGEEDTSFGRLIIRPQLELEREGVFNAKLSMKGDYIYAKNSDNDMDQKEVKVWDSYIKFKRDAFEFSLGNMIVSWGKADEFSPVDELNPQDLRELVFMDLDQRKRPIPMAQLKVYRGGQTLEFIVSPKGNHHKRDYFDTDWAVFRHYLDTFAHGPVKIKVDEDHLTYSLRDIELGMRWSFQIRDIDLALSYLYLHDRSPYPALKAPQIPGITVDVITDGERLKGLYQLLPYLGDLSVGVEYPRDSMFGLEFDTTLGPWGLRGEAVYHTGRVFLENNFSYCQKGYFQYIIGLDRFFEDNLYLNMQFFQQLIDAYDENIMFDPRVDTGFTLKFDWTFWEERFDLSLTGFYSLANEMWYVNPELTWKPKDNVYILFGIHSIYGDEGSYFDLYDTNSEVYIGLRIII</sequence>
<comment type="caution">
    <text evidence="1">The sequence shown here is derived from an EMBL/GenBank/DDBJ whole genome shotgun (WGS) entry which is preliminary data.</text>
</comment>
<dbReference type="Pfam" id="PF06980">
    <property type="entry name" value="DUF1302"/>
    <property type="match status" value="1"/>
</dbReference>
<proteinExistence type="predicted"/>
<name>A0A7V2SV25_9BACT</name>
<accession>A0A7V2SV25</accession>
<gene>
    <name evidence="1" type="ORF">ENJ63_00950</name>
</gene>
<protein>
    <submittedName>
        <fullName evidence="1">Uncharacterized protein</fullName>
    </submittedName>
</protein>
<reference evidence="1" key="1">
    <citation type="journal article" date="2020" name="mSystems">
        <title>Genome- and Community-Level Interaction Insights into Carbon Utilization and Element Cycling Functions of Hydrothermarchaeota in Hydrothermal Sediment.</title>
        <authorList>
            <person name="Zhou Z."/>
            <person name="Liu Y."/>
            <person name="Xu W."/>
            <person name="Pan J."/>
            <person name="Luo Z.H."/>
            <person name="Li M."/>
        </authorList>
    </citation>
    <scope>NUCLEOTIDE SEQUENCE [LARGE SCALE GENOMIC DNA]</scope>
    <source>
        <strain evidence="1">HyVt-503</strain>
    </source>
</reference>
<dbReference type="Proteomes" id="UP000885797">
    <property type="component" value="Unassembled WGS sequence"/>
</dbReference>
<dbReference type="InterPro" id="IPR010727">
    <property type="entry name" value="DUF1302"/>
</dbReference>
<dbReference type="AlphaFoldDB" id="A0A7V2SV25"/>
<organism evidence="1">
    <name type="scientific">Dissulfuribacter thermophilus</name>
    <dbReference type="NCBI Taxonomy" id="1156395"/>
    <lineage>
        <taxon>Bacteria</taxon>
        <taxon>Pseudomonadati</taxon>
        <taxon>Thermodesulfobacteriota</taxon>
        <taxon>Dissulfuribacteria</taxon>
        <taxon>Dissulfuribacterales</taxon>
        <taxon>Dissulfuribacteraceae</taxon>
        <taxon>Dissulfuribacter</taxon>
    </lineage>
</organism>
<evidence type="ECO:0000313" key="1">
    <source>
        <dbReference type="EMBL" id="HFC46431.1"/>
    </source>
</evidence>